<feature type="domain" description="Cyclic nucleotide-binding" evidence="5">
    <location>
        <begin position="522"/>
        <end position="602"/>
    </location>
</feature>
<keyword evidence="4" id="KW-0472">Membrane</keyword>
<dbReference type="EMBL" id="OZ023707">
    <property type="protein sequence ID" value="CAK9877922.1"/>
    <property type="molecule type" value="Genomic_DNA"/>
</dbReference>
<dbReference type="SMART" id="SM00100">
    <property type="entry name" value="cNMP"/>
    <property type="match status" value="1"/>
</dbReference>
<protein>
    <recommendedName>
        <fullName evidence="5">Cyclic nucleotide-binding domain-containing protein</fullName>
    </recommendedName>
</protein>
<dbReference type="PROSITE" id="PS50042">
    <property type="entry name" value="CNMP_BINDING_3"/>
    <property type="match status" value="1"/>
</dbReference>
<feature type="transmembrane region" description="Helical" evidence="4">
    <location>
        <begin position="215"/>
        <end position="238"/>
    </location>
</feature>
<dbReference type="CDD" id="cd00038">
    <property type="entry name" value="CAP_ED"/>
    <property type="match status" value="1"/>
</dbReference>
<evidence type="ECO:0000256" key="2">
    <source>
        <dbReference type="ARBA" id="ARBA00023303"/>
    </source>
</evidence>
<dbReference type="Proteomes" id="UP001497522">
    <property type="component" value="Chromosome 6"/>
</dbReference>
<keyword evidence="4" id="KW-0812">Transmembrane</keyword>
<evidence type="ECO:0000313" key="6">
    <source>
        <dbReference type="EMBL" id="CAK9877922.1"/>
    </source>
</evidence>
<feature type="transmembrane region" description="Helical" evidence="4">
    <location>
        <begin position="123"/>
        <end position="144"/>
    </location>
</feature>
<organism evidence="6 7">
    <name type="scientific">Sphagnum jensenii</name>
    <dbReference type="NCBI Taxonomy" id="128206"/>
    <lineage>
        <taxon>Eukaryota</taxon>
        <taxon>Viridiplantae</taxon>
        <taxon>Streptophyta</taxon>
        <taxon>Embryophyta</taxon>
        <taxon>Bryophyta</taxon>
        <taxon>Sphagnophytina</taxon>
        <taxon>Sphagnopsida</taxon>
        <taxon>Sphagnales</taxon>
        <taxon>Sphagnaceae</taxon>
        <taxon>Sphagnum</taxon>
    </lineage>
</organism>
<dbReference type="SUPFAM" id="SSF81324">
    <property type="entry name" value="Voltage-gated potassium channels"/>
    <property type="match status" value="1"/>
</dbReference>
<proteinExistence type="predicted"/>
<dbReference type="SUPFAM" id="SSF51206">
    <property type="entry name" value="cAMP-binding domain-like"/>
    <property type="match status" value="1"/>
</dbReference>
<feature type="transmembrane region" description="Helical" evidence="4">
    <location>
        <begin position="250"/>
        <end position="268"/>
    </location>
</feature>
<dbReference type="Gene3D" id="2.60.120.10">
    <property type="entry name" value="Jelly Rolls"/>
    <property type="match status" value="1"/>
</dbReference>
<feature type="transmembrane region" description="Helical" evidence="4">
    <location>
        <begin position="418"/>
        <end position="443"/>
    </location>
</feature>
<evidence type="ECO:0000313" key="7">
    <source>
        <dbReference type="Proteomes" id="UP001497522"/>
    </source>
</evidence>
<keyword evidence="4" id="KW-1133">Transmembrane helix</keyword>
<dbReference type="PANTHER" id="PTHR45651">
    <property type="entry name" value="CYCLIC NUCLEOTIDE-GATED ION CHANNEL 15-RELATED-RELATED"/>
    <property type="match status" value="1"/>
</dbReference>
<sequence length="727" mass="82893">MNSSSSSSSSRNHARLDARVAPEFMVKGKQSVKYHRFQSSRSVERSPSLPEEKICNACSGSGSPLFHSVNCKKSNCQALEVGVVSLQDQNDLESLKTKQNRQTWLFGTVLNPRSSSIRQYNRWLLISCVVGVAVDPLFLSLLAINRQLACLYVQKGYALAVLLLRGMVDLMYLWHMWLQLKLAYVSKKSLVLGRGELVWDARQIAWHYLCPLRRFWFDVFVILPVPQVMVLFVVPHLLEQGGSTAHIMDFELLAFLFQYIPKLLHFVLLGWRLQRVTGYIFGSASWGFVLNLAAYFCAAHVAGSVWYLLTVQRVESCIHLQCASMPNCNSSYMGCPVPIAFSKQPLDNINQVAWAENSNVTSCLAGSGPFNFGIYGLSVSLVTDVIPVNKILLPLFWGVMTMSSFGNALTPTDQTLEVVFSIVVITCGLLLFTMLIGNIQVFLHSMTSKKEQSQLRIRDLEWWMRRRQLPVRLRQRVCKYERQKWAATRGIDEEATVQDLPEGLRRDIKRHLCLDLVRQVPLFQQMDDLVLNNICERLKPGLFIKDETVLSEGDPVWRMLFIVRGHMQSSYRLRHNNRTSICMLGPGNFCGDELISWCLSTPLKDSLPLSTVTLTTVDMTEVFGLDAQDLKYITEHFSYKFANDKLKRTVRFYSSSWRMWAAVTIQLAWRRHKARRIPNMSGPLNLAEVSLAPNYALRGSTLSQSQRDRLRLYTAMFTSPKPQDRVE</sequence>
<dbReference type="PANTHER" id="PTHR45651:SF14">
    <property type="entry name" value="CYCLIC NUCLEOTIDE-GATED ION CHANNEL 4"/>
    <property type="match status" value="1"/>
</dbReference>
<reference evidence="6" key="1">
    <citation type="submission" date="2024-03" db="EMBL/GenBank/DDBJ databases">
        <authorList>
            <consortium name="ELIXIR-Norway"/>
            <consortium name="Elixir Norway"/>
        </authorList>
    </citation>
    <scope>NUCLEOTIDE SEQUENCE</scope>
</reference>
<name>A0ABP1BPH6_9BRYO</name>
<keyword evidence="2" id="KW-0407">Ion channel</keyword>
<feature type="compositionally biased region" description="Low complexity" evidence="3">
    <location>
        <begin position="1"/>
        <end position="10"/>
    </location>
</feature>
<evidence type="ECO:0000256" key="3">
    <source>
        <dbReference type="SAM" id="MobiDB-lite"/>
    </source>
</evidence>
<dbReference type="InterPro" id="IPR018490">
    <property type="entry name" value="cNMP-bd_dom_sf"/>
</dbReference>
<gene>
    <name evidence="6" type="ORF">CSSPJE1EN2_LOCUS19747</name>
</gene>
<feature type="transmembrane region" description="Helical" evidence="4">
    <location>
        <begin position="288"/>
        <end position="309"/>
    </location>
</feature>
<dbReference type="Gene3D" id="1.10.287.70">
    <property type="match status" value="1"/>
</dbReference>
<dbReference type="InterPro" id="IPR014710">
    <property type="entry name" value="RmlC-like_jellyroll"/>
</dbReference>
<keyword evidence="1" id="KW-0406">Ion transport</keyword>
<keyword evidence="1" id="KW-1071">Ligand-gated ion channel</keyword>
<evidence type="ECO:0000259" key="5">
    <source>
        <dbReference type="PROSITE" id="PS50042"/>
    </source>
</evidence>
<feature type="region of interest" description="Disordered" evidence="3">
    <location>
        <begin position="1"/>
        <end position="20"/>
    </location>
</feature>
<dbReference type="InterPro" id="IPR000595">
    <property type="entry name" value="cNMP-bd_dom"/>
</dbReference>
<dbReference type="Gene3D" id="1.10.287.630">
    <property type="entry name" value="Helix hairpin bin"/>
    <property type="match status" value="1"/>
</dbReference>
<evidence type="ECO:0000256" key="4">
    <source>
        <dbReference type="SAM" id="Phobius"/>
    </source>
</evidence>
<keyword evidence="7" id="KW-1185">Reference proteome</keyword>
<accession>A0ABP1BPH6</accession>
<feature type="transmembrane region" description="Helical" evidence="4">
    <location>
        <begin position="156"/>
        <end position="177"/>
    </location>
</feature>
<evidence type="ECO:0000256" key="1">
    <source>
        <dbReference type="ARBA" id="ARBA00023286"/>
    </source>
</evidence>
<keyword evidence="1" id="KW-0813">Transport</keyword>